<dbReference type="GO" id="GO:0016020">
    <property type="term" value="C:membrane"/>
    <property type="evidence" value="ECO:0007669"/>
    <property type="project" value="InterPro"/>
</dbReference>
<feature type="domain" description="Copper resistance protein D" evidence="2">
    <location>
        <begin position="46"/>
        <end position="145"/>
    </location>
</feature>
<accession>A0A657PY51</accession>
<evidence type="ECO:0000313" key="3">
    <source>
        <dbReference type="EMBL" id="PUD99066.1"/>
    </source>
</evidence>
<protein>
    <recommendedName>
        <fullName evidence="2">Copper resistance protein D domain-containing protein</fullName>
    </recommendedName>
</protein>
<name>A0A657PY51_9GAMM</name>
<evidence type="ECO:0000259" key="2">
    <source>
        <dbReference type="Pfam" id="PF05425"/>
    </source>
</evidence>
<feature type="transmembrane region" description="Helical" evidence="1">
    <location>
        <begin position="124"/>
        <end position="145"/>
    </location>
</feature>
<keyword evidence="1" id="KW-1133">Transmembrane helix</keyword>
<feature type="transmembrane region" description="Helical" evidence="1">
    <location>
        <begin position="50"/>
        <end position="70"/>
    </location>
</feature>
<evidence type="ECO:0000313" key="4">
    <source>
        <dbReference type="Proteomes" id="UP000250928"/>
    </source>
</evidence>
<sequence length="148" mass="16231">MSIFMTLHLLAALIWVGGMFFAHMALRPVAASLLEPPQRLPLLHGVLGRFFPWVWGCVLSILGSGLWLFIGPFGARGGLYIHAMMGLGLLMALIFFFIYFYPYRRMGAALAAGRIPVAGDQMALIRRLIGFNLLLGLLTTLLAGLKIA</sequence>
<reference evidence="3 4" key="1">
    <citation type="submission" date="2018-01" db="EMBL/GenBank/DDBJ databases">
        <title>Novel co-symbiosis in the lucinid bivalve Phacoides pectinatus.</title>
        <authorList>
            <person name="Lim S.J."/>
            <person name="Davis B.G."/>
            <person name="Gill D.E."/>
            <person name="Engel A.S."/>
            <person name="Anderson L.C."/>
            <person name="Campbell B.J."/>
        </authorList>
    </citation>
    <scope>NUCLEOTIDE SEQUENCE [LARGE SCALE GENOMIC DNA]</scope>
    <source>
        <strain evidence="3">N3_P5</strain>
    </source>
</reference>
<comment type="caution">
    <text evidence="3">The sequence shown here is derived from an EMBL/GenBank/DDBJ whole genome shotgun (WGS) entry which is preliminary data.</text>
</comment>
<dbReference type="InterPro" id="IPR008457">
    <property type="entry name" value="Cu-R_CopD_dom"/>
</dbReference>
<keyword evidence="1" id="KW-0472">Membrane</keyword>
<dbReference type="Proteomes" id="UP000250928">
    <property type="component" value="Unassembled WGS sequence"/>
</dbReference>
<evidence type="ECO:0000256" key="1">
    <source>
        <dbReference type="SAM" id="Phobius"/>
    </source>
</evidence>
<feature type="transmembrane region" description="Helical" evidence="1">
    <location>
        <begin position="79"/>
        <end position="101"/>
    </location>
</feature>
<dbReference type="AlphaFoldDB" id="A0A657PY51"/>
<dbReference type="EMBL" id="PQCO01000273">
    <property type="protein sequence ID" value="PUD99066.1"/>
    <property type="molecule type" value="Genomic_DNA"/>
</dbReference>
<gene>
    <name evidence="3" type="ORF">C3L24_11590</name>
</gene>
<keyword evidence="1" id="KW-0812">Transmembrane</keyword>
<organism evidence="3 4">
    <name type="scientific">Candidatus Sedimenticola endophacoides</name>
    <dbReference type="NCBI Taxonomy" id="2548426"/>
    <lineage>
        <taxon>Bacteria</taxon>
        <taxon>Pseudomonadati</taxon>
        <taxon>Pseudomonadota</taxon>
        <taxon>Gammaproteobacteria</taxon>
        <taxon>Chromatiales</taxon>
        <taxon>Sedimenticolaceae</taxon>
        <taxon>Sedimenticola</taxon>
    </lineage>
</organism>
<dbReference type="Pfam" id="PF05425">
    <property type="entry name" value="CopD"/>
    <property type="match status" value="1"/>
</dbReference>
<proteinExistence type="predicted"/>